<name>A0ABT9ZZ10_9BACI</name>
<dbReference type="EMBL" id="JAUSUG010000015">
    <property type="protein sequence ID" value="MDQ0256205.1"/>
    <property type="molecule type" value="Genomic_DNA"/>
</dbReference>
<feature type="transmembrane region" description="Helical" evidence="1">
    <location>
        <begin position="6"/>
        <end position="23"/>
    </location>
</feature>
<accession>A0ABT9ZZ10</accession>
<dbReference type="PANTHER" id="PTHR43031">
    <property type="entry name" value="FAD-DEPENDENT OXIDOREDUCTASE"/>
    <property type="match status" value="1"/>
</dbReference>
<reference evidence="3 4" key="1">
    <citation type="submission" date="2023-07" db="EMBL/GenBank/DDBJ databases">
        <title>Genomic Encyclopedia of Type Strains, Phase IV (KMG-IV): sequencing the most valuable type-strain genomes for metagenomic binning, comparative biology and taxonomic classification.</title>
        <authorList>
            <person name="Goeker M."/>
        </authorList>
    </citation>
    <scope>NUCLEOTIDE SEQUENCE [LARGE SCALE GENOMIC DNA]</scope>
    <source>
        <strain evidence="3 4">DSM 9768</strain>
    </source>
</reference>
<evidence type="ECO:0000256" key="1">
    <source>
        <dbReference type="SAM" id="Phobius"/>
    </source>
</evidence>
<gene>
    <name evidence="3" type="ORF">J2S74_003623</name>
</gene>
<dbReference type="Pfam" id="PF00581">
    <property type="entry name" value="Rhodanese"/>
    <property type="match status" value="1"/>
</dbReference>
<proteinExistence type="predicted"/>
<dbReference type="InterPro" id="IPR001763">
    <property type="entry name" value="Rhodanese-like_dom"/>
</dbReference>
<dbReference type="CDD" id="cd00158">
    <property type="entry name" value="RHOD"/>
    <property type="match status" value="1"/>
</dbReference>
<keyword evidence="4" id="KW-1185">Reference proteome</keyword>
<sequence length="136" mass="15663">MIKKNWHIIIVAIILLGVVGYKFSLSIGIEHISIEELAQMLEKEDTENIFFVDVREVQEFNEGYIEGMVNIPLSVFEEEYNKIPRNKNVVIFCRSGNRSIQAANILKEKGYNNLTNVTGGMLEWNGEVKDKRSDQR</sequence>
<dbReference type="SMART" id="SM00450">
    <property type="entry name" value="RHOD"/>
    <property type="match status" value="1"/>
</dbReference>
<protein>
    <submittedName>
        <fullName evidence="3">Rhodanese-related sulfurtransferase</fullName>
    </submittedName>
</protein>
<dbReference type="Gene3D" id="3.40.250.10">
    <property type="entry name" value="Rhodanese-like domain"/>
    <property type="match status" value="1"/>
</dbReference>
<dbReference type="SUPFAM" id="SSF52821">
    <property type="entry name" value="Rhodanese/Cell cycle control phosphatase"/>
    <property type="match status" value="1"/>
</dbReference>
<dbReference type="InterPro" id="IPR050229">
    <property type="entry name" value="GlpE_sulfurtransferase"/>
</dbReference>
<keyword evidence="1" id="KW-0472">Membrane</keyword>
<evidence type="ECO:0000313" key="3">
    <source>
        <dbReference type="EMBL" id="MDQ0256205.1"/>
    </source>
</evidence>
<dbReference type="PANTHER" id="PTHR43031:SF17">
    <property type="entry name" value="SULFURTRANSFERASE YTWF-RELATED"/>
    <property type="match status" value="1"/>
</dbReference>
<evidence type="ECO:0000259" key="2">
    <source>
        <dbReference type="PROSITE" id="PS50206"/>
    </source>
</evidence>
<dbReference type="Proteomes" id="UP001230005">
    <property type="component" value="Unassembled WGS sequence"/>
</dbReference>
<dbReference type="InterPro" id="IPR036873">
    <property type="entry name" value="Rhodanese-like_dom_sf"/>
</dbReference>
<feature type="domain" description="Rhodanese" evidence="2">
    <location>
        <begin position="45"/>
        <end position="130"/>
    </location>
</feature>
<keyword evidence="1" id="KW-1133">Transmembrane helix</keyword>
<dbReference type="PROSITE" id="PS50206">
    <property type="entry name" value="RHODANESE_3"/>
    <property type="match status" value="1"/>
</dbReference>
<evidence type="ECO:0000313" key="4">
    <source>
        <dbReference type="Proteomes" id="UP001230005"/>
    </source>
</evidence>
<dbReference type="RefSeq" id="WP_307327972.1">
    <property type="nucleotide sequence ID" value="NZ_JAUSUG010000015.1"/>
</dbReference>
<keyword evidence="1" id="KW-0812">Transmembrane</keyword>
<comment type="caution">
    <text evidence="3">The sequence shown here is derived from an EMBL/GenBank/DDBJ whole genome shotgun (WGS) entry which is preliminary data.</text>
</comment>
<organism evidence="3 4">
    <name type="scientific">Evansella vedderi</name>
    <dbReference type="NCBI Taxonomy" id="38282"/>
    <lineage>
        <taxon>Bacteria</taxon>
        <taxon>Bacillati</taxon>
        <taxon>Bacillota</taxon>
        <taxon>Bacilli</taxon>
        <taxon>Bacillales</taxon>
        <taxon>Bacillaceae</taxon>
        <taxon>Evansella</taxon>
    </lineage>
</organism>